<dbReference type="Proteomes" id="UP000000852">
    <property type="component" value="Chromosome"/>
</dbReference>
<dbReference type="PROSITE" id="PS50042">
    <property type="entry name" value="CNMP_BINDING_3"/>
    <property type="match status" value="1"/>
</dbReference>
<dbReference type="Pfam" id="PF00027">
    <property type="entry name" value="cNMP_binding"/>
    <property type="match status" value="1"/>
</dbReference>
<gene>
    <name evidence="2" type="ordered locus">Phep_3758</name>
</gene>
<organism evidence="2 3">
    <name type="scientific">Pedobacter heparinus (strain ATCC 13125 / DSM 2366 / CIP 104194 / JCM 7457 / NBRC 12017 / NCIMB 9290 / NRRL B-14731 / HIM 762-3)</name>
    <dbReference type="NCBI Taxonomy" id="485917"/>
    <lineage>
        <taxon>Bacteria</taxon>
        <taxon>Pseudomonadati</taxon>
        <taxon>Bacteroidota</taxon>
        <taxon>Sphingobacteriia</taxon>
        <taxon>Sphingobacteriales</taxon>
        <taxon>Sphingobacteriaceae</taxon>
        <taxon>Pedobacter</taxon>
    </lineage>
</organism>
<evidence type="ECO:0000259" key="1">
    <source>
        <dbReference type="PROSITE" id="PS50042"/>
    </source>
</evidence>
<dbReference type="InterPro" id="IPR000595">
    <property type="entry name" value="cNMP-bd_dom"/>
</dbReference>
<protein>
    <submittedName>
        <fullName evidence="2">Cyclic nucleotide-binding</fullName>
    </submittedName>
</protein>
<dbReference type="InterPro" id="IPR014710">
    <property type="entry name" value="RmlC-like_jellyroll"/>
</dbReference>
<name>C6XUU1_PEDHD</name>
<evidence type="ECO:0000313" key="3">
    <source>
        <dbReference type="Proteomes" id="UP000000852"/>
    </source>
</evidence>
<dbReference type="eggNOG" id="COG0664">
    <property type="taxonomic scope" value="Bacteria"/>
</dbReference>
<keyword evidence="3" id="KW-1185">Reference proteome</keyword>
<accession>C6XUU1</accession>
<feature type="domain" description="Cyclic nucleotide-binding" evidence="1">
    <location>
        <begin position="28"/>
        <end position="110"/>
    </location>
</feature>
<dbReference type="EMBL" id="CP001681">
    <property type="protein sequence ID" value="ACU05949.1"/>
    <property type="molecule type" value="Genomic_DNA"/>
</dbReference>
<dbReference type="RefSeq" id="WP_015809558.1">
    <property type="nucleotide sequence ID" value="NC_013061.1"/>
</dbReference>
<dbReference type="OrthoDB" id="758145at2"/>
<dbReference type="SUPFAM" id="SSF51206">
    <property type="entry name" value="cAMP-binding domain-like"/>
    <property type="match status" value="1"/>
</dbReference>
<reference evidence="2 3" key="1">
    <citation type="journal article" date="2009" name="Stand. Genomic Sci.">
        <title>Complete genome sequence of Pedobacter heparinus type strain (HIM 762-3).</title>
        <authorList>
            <person name="Han C."/>
            <person name="Spring S."/>
            <person name="Lapidus A."/>
            <person name="Del Rio T.G."/>
            <person name="Tice H."/>
            <person name="Copeland A."/>
            <person name="Cheng J.F."/>
            <person name="Lucas S."/>
            <person name="Chen F."/>
            <person name="Nolan M."/>
            <person name="Bruce D."/>
            <person name="Goodwin L."/>
            <person name="Pitluck S."/>
            <person name="Ivanova N."/>
            <person name="Mavromatis K."/>
            <person name="Mikhailova N."/>
            <person name="Pati A."/>
            <person name="Chen A."/>
            <person name="Palaniappan K."/>
            <person name="Land M."/>
            <person name="Hauser L."/>
            <person name="Chang Y.J."/>
            <person name="Jeffries C.C."/>
            <person name="Saunders E."/>
            <person name="Chertkov O."/>
            <person name="Brettin T."/>
            <person name="Goker M."/>
            <person name="Rohde M."/>
            <person name="Bristow J."/>
            <person name="Eisen J.A."/>
            <person name="Markowitz V."/>
            <person name="Hugenholtz P."/>
            <person name="Kyrpides N.C."/>
            <person name="Klenk H.P."/>
            <person name="Detter J.C."/>
        </authorList>
    </citation>
    <scope>NUCLEOTIDE SEQUENCE [LARGE SCALE GENOMIC DNA]</scope>
    <source>
        <strain evidence="3">ATCC 13125 / DSM 2366 / CIP 104194 / JCM 7457 / NBRC 12017 / NCIMB 9290 / NRRL B-14731 / HIM 762-3</strain>
    </source>
</reference>
<evidence type="ECO:0000313" key="2">
    <source>
        <dbReference type="EMBL" id="ACU05949.1"/>
    </source>
</evidence>
<dbReference type="CDD" id="cd00038">
    <property type="entry name" value="CAP_ED"/>
    <property type="match status" value="1"/>
</dbReference>
<dbReference type="KEGG" id="phe:Phep_3758"/>
<sequence>MKNQDGCYDKLIQFTKQRGFAFSDKECKLVHALTKHKTVSAHSILMEQGKPVTKFYFLNSGIVRLFRVHKGVDYTLGLVSTNDFVSTLLYLANGLPSSCGLETLTDATLLEWGKAEVEAMKLQLSVAQDLEMAIMDRLLNWLQDHQIDAVCLTAEERYQKLMEQQPEVIRTIPLKYIASYLGIHQDSLSRIRKIVSRKT</sequence>
<dbReference type="Gene3D" id="2.60.120.10">
    <property type="entry name" value="Jelly Rolls"/>
    <property type="match status" value="1"/>
</dbReference>
<proteinExistence type="predicted"/>
<dbReference type="AlphaFoldDB" id="C6XUU1"/>
<dbReference type="InterPro" id="IPR018490">
    <property type="entry name" value="cNMP-bd_dom_sf"/>
</dbReference>
<dbReference type="STRING" id="485917.Phep_3758"/>
<dbReference type="HOGENOM" id="CLU_075053_9_3_10"/>